<gene>
    <name evidence="3" type="primary">LOC108672048</name>
</gene>
<evidence type="ECO:0000313" key="3">
    <source>
        <dbReference type="RefSeq" id="XP_047739727.1"/>
    </source>
</evidence>
<keyword evidence="2" id="KW-1185">Reference proteome</keyword>
<dbReference type="AlphaFoldDB" id="A0A979FSY2"/>
<proteinExistence type="predicted"/>
<organism evidence="2 3">
    <name type="scientific">Hyalella azteca</name>
    <name type="common">Amphipod</name>
    <dbReference type="NCBI Taxonomy" id="294128"/>
    <lineage>
        <taxon>Eukaryota</taxon>
        <taxon>Metazoa</taxon>
        <taxon>Ecdysozoa</taxon>
        <taxon>Arthropoda</taxon>
        <taxon>Crustacea</taxon>
        <taxon>Multicrustacea</taxon>
        <taxon>Malacostraca</taxon>
        <taxon>Eumalacostraca</taxon>
        <taxon>Peracarida</taxon>
        <taxon>Amphipoda</taxon>
        <taxon>Senticaudata</taxon>
        <taxon>Talitrida</taxon>
        <taxon>Talitroidea</taxon>
        <taxon>Hyalellidae</taxon>
        <taxon>Hyalella</taxon>
    </lineage>
</organism>
<evidence type="ECO:0000256" key="1">
    <source>
        <dbReference type="SAM" id="MobiDB-lite"/>
    </source>
</evidence>
<dbReference type="GeneID" id="108672048"/>
<reference evidence="3" key="1">
    <citation type="submission" date="2025-08" db="UniProtKB">
        <authorList>
            <consortium name="RefSeq"/>
        </authorList>
    </citation>
    <scope>IDENTIFICATION</scope>
    <source>
        <tissue evidence="3">Whole organism</tissue>
    </source>
</reference>
<dbReference type="KEGG" id="hazt:108672048"/>
<name>A0A979FSY2_HYAAZ</name>
<sequence>MSMFERWFLYRSMEVTASPGHWVFGNQNSTDRRPILQNSMNEEAETSGTSIIREEPNSSPSNVKLQAYRHFNIVGTKSLVERPVTISGYDLKESMIDHPDGRFMSCGQNSHMLTFKPNAGRDRFNFIRTKSFVYPGYGNRVPQGHEHEIVAIATHPTMGRHISILGRSDIVEDRTEQPPRFGLHCSHAIAFSPICSGGALSPATDPDDTTWASSSLEASPMGETVV</sequence>
<accession>A0A979FSY2</accession>
<feature type="region of interest" description="Disordered" evidence="1">
    <location>
        <begin position="202"/>
        <end position="226"/>
    </location>
</feature>
<protein>
    <submittedName>
        <fullName evidence="3">Uncharacterized protein LOC108672048</fullName>
    </submittedName>
</protein>
<dbReference type="Proteomes" id="UP000694843">
    <property type="component" value="Unplaced"/>
</dbReference>
<evidence type="ECO:0000313" key="2">
    <source>
        <dbReference type="Proteomes" id="UP000694843"/>
    </source>
</evidence>
<dbReference type="RefSeq" id="XP_047739727.1">
    <property type="nucleotide sequence ID" value="XM_047883771.1"/>
</dbReference>